<sequence length="334" mass="37420">MKLTKQLFIPLSITVLIAAGILWSEYKAEKEPFVFLEGKALGVFYSISYQGDPSLERELDSLINDFDRAVNINIPDSDISQFNKYGKAENFSPHLYGLLKESLHYYEISGGVVSHSILPLITAWGNEFSNKKEMTVERVDSLKALCDPGNIEITPGRISSRIPGTMLDLNYLDKGHLIDLLSEYFKNRGVVNFQMEFGLDGVSSGKPNNQNFHNFFTNIPKDLKGNNLLEKRVNLKNTAYSSSGSLDKFYVDDKGNKHSHLIDPRTGYPISNGILSTSIKAPSCIQADAMATICMILSLEESQKMINVNPDLEAMIIYNQNGILQIWQSEGFEK</sequence>
<comment type="catalytic activity">
    <reaction evidence="10 11">
        <text>L-threonyl-[protein] + FAD = FMN-L-threonyl-[protein] + AMP + H(+)</text>
        <dbReference type="Rhea" id="RHEA:36847"/>
        <dbReference type="Rhea" id="RHEA-COMP:11060"/>
        <dbReference type="Rhea" id="RHEA-COMP:11061"/>
        <dbReference type="ChEBI" id="CHEBI:15378"/>
        <dbReference type="ChEBI" id="CHEBI:30013"/>
        <dbReference type="ChEBI" id="CHEBI:57692"/>
        <dbReference type="ChEBI" id="CHEBI:74257"/>
        <dbReference type="ChEBI" id="CHEBI:456215"/>
        <dbReference type="EC" id="2.7.1.180"/>
    </reaction>
</comment>
<dbReference type="Proteomes" id="UP001597414">
    <property type="component" value="Unassembled WGS sequence"/>
</dbReference>
<evidence type="ECO:0000256" key="1">
    <source>
        <dbReference type="ARBA" id="ARBA00001946"/>
    </source>
</evidence>
<comment type="cofactor">
    <cofactor evidence="1">
        <name>Mg(2+)</name>
        <dbReference type="ChEBI" id="CHEBI:18420"/>
    </cofactor>
</comment>
<evidence type="ECO:0000313" key="13">
    <source>
        <dbReference type="EMBL" id="MFD2200836.1"/>
    </source>
</evidence>
<dbReference type="InterPro" id="IPR003374">
    <property type="entry name" value="ApbE-like_sf"/>
</dbReference>
<dbReference type="PANTHER" id="PTHR30040">
    <property type="entry name" value="THIAMINE BIOSYNTHESIS LIPOPROTEIN APBE"/>
    <property type="match status" value="1"/>
</dbReference>
<dbReference type="PANTHER" id="PTHR30040:SF2">
    <property type="entry name" value="FAD:PROTEIN FMN TRANSFERASE"/>
    <property type="match status" value="1"/>
</dbReference>
<gene>
    <name evidence="13" type="ORF">ACFSKV_04610</name>
</gene>
<dbReference type="EMBL" id="JBHUIV010000010">
    <property type="protein sequence ID" value="MFD2200836.1"/>
    <property type="molecule type" value="Genomic_DNA"/>
</dbReference>
<keyword evidence="12" id="KW-0472">Membrane</keyword>
<evidence type="ECO:0000256" key="5">
    <source>
        <dbReference type="ARBA" id="ARBA00022679"/>
    </source>
</evidence>
<evidence type="ECO:0000256" key="4">
    <source>
        <dbReference type="ARBA" id="ARBA00022630"/>
    </source>
</evidence>
<keyword evidence="7 11" id="KW-0274">FAD</keyword>
<comment type="caution">
    <text evidence="13">The sequence shown here is derived from an EMBL/GenBank/DDBJ whole genome shotgun (WGS) entry which is preliminary data.</text>
</comment>
<comment type="similarity">
    <text evidence="11">Belongs to the ApbE family.</text>
</comment>
<feature type="transmembrane region" description="Helical" evidence="12">
    <location>
        <begin position="7"/>
        <end position="26"/>
    </location>
</feature>
<keyword evidence="6 11" id="KW-0479">Metal-binding</keyword>
<accession>A0ABW5B7Y5</accession>
<keyword evidence="4 11" id="KW-0285">Flavoprotein</keyword>
<proteinExistence type="inferred from homology"/>
<evidence type="ECO:0000256" key="6">
    <source>
        <dbReference type="ARBA" id="ARBA00022723"/>
    </source>
</evidence>
<dbReference type="InterPro" id="IPR024932">
    <property type="entry name" value="ApbE"/>
</dbReference>
<keyword evidence="5 11" id="KW-0808">Transferase</keyword>
<keyword evidence="8 11" id="KW-0460">Magnesium</keyword>
<keyword evidence="12" id="KW-0812">Transmembrane</keyword>
<protein>
    <recommendedName>
        <fullName evidence="3 11">FAD:protein FMN transferase</fullName>
        <ecNumber evidence="2 11">2.7.1.180</ecNumber>
    </recommendedName>
    <alternativeName>
        <fullName evidence="9 11">Flavin transferase</fullName>
    </alternativeName>
</protein>
<evidence type="ECO:0000256" key="7">
    <source>
        <dbReference type="ARBA" id="ARBA00022827"/>
    </source>
</evidence>
<dbReference type="Pfam" id="PF02424">
    <property type="entry name" value="ApbE"/>
    <property type="match status" value="1"/>
</dbReference>
<evidence type="ECO:0000313" key="14">
    <source>
        <dbReference type="Proteomes" id="UP001597414"/>
    </source>
</evidence>
<reference evidence="14" key="1">
    <citation type="journal article" date="2019" name="Int. J. Syst. Evol. Microbiol.">
        <title>The Global Catalogue of Microorganisms (GCM) 10K type strain sequencing project: providing services to taxonomists for standard genome sequencing and annotation.</title>
        <authorList>
            <consortium name="The Broad Institute Genomics Platform"/>
            <consortium name="The Broad Institute Genome Sequencing Center for Infectious Disease"/>
            <person name="Wu L."/>
            <person name="Ma J."/>
        </authorList>
    </citation>
    <scope>NUCLEOTIDE SEQUENCE [LARGE SCALE GENOMIC DNA]</scope>
    <source>
        <strain evidence="14">KCTC 19812</strain>
    </source>
</reference>
<evidence type="ECO:0000256" key="3">
    <source>
        <dbReference type="ARBA" id="ARBA00016337"/>
    </source>
</evidence>
<dbReference type="Gene3D" id="3.10.520.10">
    <property type="entry name" value="ApbE-like domains"/>
    <property type="match status" value="1"/>
</dbReference>
<evidence type="ECO:0000256" key="9">
    <source>
        <dbReference type="ARBA" id="ARBA00031306"/>
    </source>
</evidence>
<keyword evidence="14" id="KW-1185">Reference proteome</keyword>
<evidence type="ECO:0000256" key="10">
    <source>
        <dbReference type="ARBA" id="ARBA00048540"/>
    </source>
</evidence>
<evidence type="ECO:0000256" key="12">
    <source>
        <dbReference type="SAM" id="Phobius"/>
    </source>
</evidence>
<organism evidence="13 14">
    <name type="scientific">Shivajiella indica</name>
    <dbReference type="NCBI Taxonomy" id="872115"/>
    <lineage>
        <taxon>Bacteria</taxon>
        <taxon>Pseudomonadati</taxon>
        <taxon>Bacteroidota</taxon>
        <taxon>Cytophagia</taxon>
        <taxon>Cytophagales</taxon>
        <taxon>Cyclobacteriaceae</taxon>
        <taxon>Shivajiella</taxon>
    </lineage>
</organism>
<evidence type="ECO:0000256" key="8">
    <source>
        <dbReference type="ARBA" id="ARBA00022842"/>
    </source>
</evidence>
<dbReference type="RefSeq" id="WP_380800707.1">
    <property type="nucleotide sequence ID" value="NZ_JBHUIV010000010.1"/>
</dbReference>
<name>A0ABW5B7Y5_9BACT</name>
<dbReference type="GO" id="GO:0016740">
    <property type="term" value="F:transferase activity"/>
    <property type="evidence" value="ECO:0007669"/>
    <property type="project" value="UniProtKB-KW"/>
</dbReference>
<evidence type="ECO:0000256" key="11">
    <source>
        <dbReference type="PIRNR" id="PIRNR006268"/>
    </source>
</evidence>
<dbReference type="PIRSF" id="PIRSF006268">
    <property type="entry name" value="ApbE"/>
    <property type="match status" value="1"/>
</dbReference>
<evidence type="ECO:0000256" key="2">
    <source>
        <dbReference type="ARBA" id="ARBA00011955"/>
    </source>
</evidence>
<keyword evidence="12" id="KW-1133">Transmembrane helix</keyword>
<dbReference type="SUPFAM" id="SSF143631">
    <property type="entry name" value="ApbE-like"/>
    <property type="match status" value="1"/>
</dbReference>
<dbReference type="EC" id="2.7.1.180" evidence="2 11"/>